<sequence length="113" mass="12519">SGTITAQFKQKEELVINISIVQRVKATGEKVVAPITAIYDNGNGDKGYFNKDNNDNLVATVKESGTVSLSASDSGQYRFLGFYYMGTIPSSFVVRDYIKSSYATIYAYYEKIN</sequence>
<dbReference type="Proteomes" id="UP000260780">
    <property type="component" value="Unassembled WGS sequence"/>
</dbReference>
<evidence type="ECO:0000313" key="1">
    <source>
        <dbReference type="EMBL" id="RGM34909.1"/>
    </source>
</evidence>
<dbReference type="RefSeq" id="WP_181979112.1">
    <property type="nucleotide sequence ID" value="NZ_QSTF01000060.1"/>
</dbReference>
<protein>
    <submittedName>
        <fullName evidence="1">Uncharacterized protein</fullName>
    </submittedName>
</protein>
<organism evidence="1 2">
    <name type="scientific">Phocaeicola plebeius</name>
    <dbReference type="NCBI Taxonomy" id="310297"/>
    <lineage>
        <taxon>Bacteria</taxon>
        <taxon>Pseudomonadati</taxon>
        <taxon>Bacteroidota</taxon>
        <taxon>Bacteroidia</taxon>
        <taxon>Bacteroidales</taxon>
        <taxon>Bacteroidaceae</taxon>
        <taxon>Phocaeicola</taxon>
    </lineage>
</organism>
<comment type="caution">
    <text evidence="1">The sequence shown here is derived from an EMBL/GenBank/DDBJ whole genome shotgun (WGS) entry which is preliminary data.</text>
</comment>
<dbReference type="AlphaFoldDB" id="A0A3E4VY77"/>
<evidence type="ECO:0000313" key="2">
    <source>
        <dbReference type="Proteomes" id="UP000260780"/>
    </source>
</evidence>
<accession>A0A3E4VY77</accession>
<proteinExistence type="predicted"/>
<feature type="non-terminal residue" evidence="1">
    <location>
        <position position="1"/>
    </location>
</feature>
<dbReference type="EMBL" id="QSTF01000060">
    <property type="protein sequence ID" value="RGM34909.1"/>
    <property type="molecule type" value="Genomic_DNA"/>
</dbReference>
<reference evidence="1 2" key="1">
    <citation type="submission" date="2018-08" db="EMBL/GenBank/DDBJ databases">
        <title>A genome reference for cultivated species of the human gut microbiota.</title>
        <authorList>
            <person name="Zou Y."/>
            <person name="Xue W."/>
            <person name="Luo G."/>
        </authorList>
    </citation>
    <scope>NUCLEOTIDE SEQUENCE [LARGE SCALE GENOMIC DNA]</scope>
    <source>
        <strain evidence="1 2">OM08-14</strain>
    </source>
</reference>
<name>A0A3E4VY77_9BACT</name>
<gene>
    <name evidence="1" type="ORF">DXC17_15560</name>
</gene>